<dbReference type="CTD" id="55529"/>
<evidence type="ECO:0000256" key="12">
    <source>
        <dbReference type="SAM" id="MobiDB-lite"/>
    </source>
</evidence>
<dbReference type="GO" id="GO:0034597">
    <property type="term" value="F:phosphatidylinositol-4,5-bisphosphate 4-phosphatase activity"/>
    <property type="evidence" value="ECO:0007669"/>
    <property type="project" value="UniProtKB-EC"/>
</dbReference>
<evidence type="ECO:0000313" key="14">
    <source>
        <dbReference type="RefSeq" id="XP_032833500.1"/>
    </source>
</evidence>
<keyword evidence="9 11" id="KW-0472">Membrane</keyword>
<dbReference type="KEGG" id="pmrn:116956136"/>
<proteinExistence type="predicted"/>
<comment type="function">
    <text evidence="11">Catalyzes the hydrolysis of phosphatidylinositol-4,5-bisphosphate (PtdIns-4,5-P2) to phosphatidylinositol-4-phosphate (PtdIns-4-P).</text>
</comment>
<name>A0AAJ7UBV4_PETMA</name>
<protein>
    <recommendedName>
        <fullName evidence="4 11">Phosphatidylinositol-4,5-bisphosphate 4-phosphatase</fullName>
        <ecNumber evidence="4 11">3.1.3.78</ecNumber>
    </recommendedName>
</protein>
<keyword evidence="6 11" id="KW-0967">Endosome</keyword>
<feature type="region of interest" description="Disordered" evidence="12">
    <location>
        <begin position="1"/>
        <end position="63"/>
    </location>
</feature>
<dbReference type="EC" id="3.1.3.78" evidence="4 11"/>
<dbReference type="GO" id="GO:0005765">
    <property type="term" value="C:lysosomal membrane"/>
    <property type="evidence" value="ECO:0007669"/>
    <property type="project" value="UniProtKB-SubCell"/>
</dbReference>
<dbReference type="PANTHER" id="PTHR21014:SF6">
    <property type="entry name" value="PHOSPHATIDYLINOSITOL-4,5-BISPHOSPHATE 4-PHOSPHATASE"/>
    <property type="match status" value="1"/>
</dbReference>
<evidence type="ECO:0000256" key="8">
    <source>
        <dbReference type="ARBA" id="ARBA00022989"/>
    </source>
</evidence>
<keyword evidence="13" id="KW-1185">Reference proteome</keyword>
<dbReference type="PANTHER" id="PTHR21014">
    <property type="entry name" value="PHOSPHATIDYLINOSITOL-4,5-BISPHOSPHATE 4-PHOSPHATASE"/>
    <property type="match status" value="1"/>
</dbReference>
<comment type="subcellular location">
    <subcellularLocation>
        <location evidence="2 11">Late endosome membrane</location>
        <topology evidence="2 11">Multi-pass membrane protein</topology>
    </subcellularLocation>
    <subcellularLocation>
        <location evidence="3 11">Lysosome membrane</location>
        <topology evidence="3 11">Multi-pass membrane protein</topology>
    </subcellularLocation>
</comment>
<evidence type="ECO:0000256" key="5">
    <source>
        <dbReference type="ARBA" id="ARBA00022692"/>
    </source>
</evidence>
<evidence type="ECO:0000256" key="7">
    <source>
        <dbReference type="ARBA" id="ARBA00022801"/>
    </source>
</evidence>
<dbReference type="GO" id="GO:0005886">
    <property type="term" value="C:plasma membrane"/>
    <property type="evidence" value="ECO:0007669"/>
    <property type="project" value="TreeGrafter"/>
</dbReference>
<dbReference type="GO" id="GO:0046856">
    <property type="term" value="P:phosphatidylinositol dephosphorylation"/>
    <property type="evidence" value="ECO:0007669"/>
    <property type="project" value="InterPro"/>
</dbReference>
<evidence type="ECO:0000256" key="11">
    <source>
        <dbReference type="RuleBase" id="RU365008"/>
    </source>
</evidence>
<dbReference type="GeneID" id="116956136"/>
<dbReference type="Pfam" id="PF09788">
    <property type="entry name" value="Tmemb_55A"/>
    <property type="match status" value="1"/>
</dbReference>
<evidence type="ECO:0000256" key="2">
    <source>
        <dbReference type="ARBA" id="ARBA00004107"/>
    </source>
</evidence>
<keyword evidence="7 11" id="KW-0378">Hydrolase</keyword>
<feature type="compositionally biased region" description="Basic and acidic residues" evidence="12">
    <location>
        <begin position="1"/>
        <end position="10"/>
    </location>
</feature>
<evidence type="ECO:0000256" key="1">
    <source>
        <dbReference type="ARBA" id="ARBA00001261"/>
    </source>
</evidence>
<gene>
    <name evidence="14" type="primary">PIP4P2</name>
</gene>
<dbReference type="InterPro" id="IPR019178">
    <property type="entry name" value="PtdIns-P2-Ptase"/>
</dbReference>
<keyword evidence="8 11" id="KW-1133">Transmembrane helix</keyword>
<evidence type="ECO:0000256" key="3">
    <source>
        <dbReference type="ARBA" id="ARBA00004155"/>
    </source>
</evidence>
<dbReference type="RefSeq" id="XP_032833500.1">
    <property type="nucleotide sequence ID" value="XM_032977609.1"/>
</dbReference>
<evidence type="ECO:0000256" key="9">
    <source>
        <dbReference type="ARBA" id="ARBA00023136"/>
    </source>
</evidence>
<sequence>MAADNTDERSPLLSVNNSGNVTPSAPTFDEGANAVGFPGFPGGPPPILPGEAPPPYTPTTSPDSGGVPMITCRVCQSLINVEGKLHQHVVKCSVCNEATPIKNAPPGKKYVRCPCNCLLICKVTSQRIACPRPNCKRIINLGPVTVAAANQSSQPFGTRVVCGHCSQTFMWAEYRDNTLAKCPHCKKVSSIGRRFPRRRCCIFLVLGLIAVAIGAGVTVGTEKMAREHRGIYAAWILIYVIGLAVLLRACYWGCLKVSQPQPALP</sequence>
<evidence type="ECO:0000313" key="13">
    <source>
        <dbReference type="Proteomes" id="UP001318040"/>
    </source>
</evidence>
<keyword evidence="5 11" id="KW-0812">Transmembrane</keyword>
<feature type="compositionally biased region" description="Polar residues" evidence="12">
    <location>
        <begin position="13"/>
        <end position="25"/>
    </location>
</feature>
<feature type="transmembrane region" description="Helical" evidence="11">
    <location>
        <begin position="231"/>
        <end position="251"/>
    </location>
</feature>
<feature type="transmembrane region" description="Helical" evidence="11">
    <location>
        <begin position="200"/>
        <end position="219"/>
    </location>
</feature>
<accession>A0AAJ7UBV4</accession>
<dbReference type="GO" id="GO:0030670">
    <property type="term" value="C:phagocytic vesicle membrane"/>
    <property type="evidence" value="ECO:0007669"/>
    <property type="project" value="TreeGrafter"/>
</dbReference>
<reference evidence="14" key="1">
    <citation type="submission" date="2025-08" db="UniProtKB">
        <authorList>
            <consortium name="RefSeq"/>
        </authorList>
    </citation>
    <scope>IDENTIFICATION</scope>
    <source>
        <tissue evidence="14">Sperm</tissue>
    </source>
</reference>
<evidence type="ECO:0000256" key="10">
    <source>
        <dbReference type="ARBA" id="ARBA00023228"/>
    </source>
</evidence>
<feature type="compositionally biased region" description="Pro residues" evidence="12">
    <location>
        <begin position="41"/>
        <end position="57"/>
    </location>
</feature>
<keyword evidence="10 11" id="KW-0458">Lysosome</keyword>
<dbReference type="GO" id="GO:0031902">
    <property type="term" value="C:late endosome membrane"/>
    <property type="evidence" value="ECO:0007669"/>
    <property type="project" value="UniProtKB-SubCell"/>
</dbReference>
<evidence type="ECO:0000256" key="6">
    <source>
        <dbReference type="ARBA" id="ARBA00022753"/>
    </source>
</evidence>
<comment type="catalytic activity">
    <reaction evidence="1 11">
        <text>a 1,2-diacyl-sn-glycero-3-phospho-(1D-myo-inositol-4,5-bisphosphate) + H2O = a 1,2-diacyl-sn-glycero-3-phospho-(1D-myo-inositol-5-phosphate) + phosphate</text>
        <dbReference type="Rhea" id="RHEA:25674"/>
        <dbReference type="ChEBI" id="CHEBI:15377"/>
        <dbReference type="ChEBI" id="CHEBI:43474"/>
        <dbReference type="ChEBI" id="CHEBI:57795"/>
        <dbReference type="ChEBI" id="CHEBI:58456"/>
        <dbReference type="EC" id="3.1.3.78"/>
    </reaction>
</comment>
<organism evidence="13 14">
    <name type="scientific">Petromyzon marinus</name>
    <name type="common">Sea lamprey</name>
    <dbReference type="NCBI Taxonomy" id="7757"/>
    <lineage>
        <taxon>Eukaryota</taxon>
        <taxon>Metazoa</taxon>
        <taxon>Chordata</taxon>
        <taxon>Craniata</taxon>
        <taxon>Vertebrata</taxon>
        <taxon>Cyclostomata</taxon>
        <taxon>Hyperoartia</taxon>
        <taxon>Petromyzontiformes</taxon>
        <taxon>Petromyzontidae</taxon>
        <taxon>Petromyzon</taxon>
    </lineage>
</organism>
<evidence type="ECO:0000256" key="4">
    <source>
        <dbReference type="ARBA" id="ARBA00012936"/>
    </source>
</evidence>
<dbReference type="AlphaFoldDB" id="A0AAJ7UBV4"/>
<dbReference type="Proteomes" id="UP001318040">
    <property type="component" value="Chromosome 63"/>
</dbReference>